<comment type="caution">
    <text evidence="2">The sequence shown here is derived from an EMBL/GenBank/DDBJ whole genome shotgun (WGS) entry which is preliminary data.</text>
</comment>
<feature type="region of interest" description="Disordered" evidence="1">
    <location>
        <begin position="91"/>
        <end position="112"/>
    </location>
</feature>
<dbReference type="RefSeq" id="WP_181353824.1">
    <property type="nucleotide sequence ID" value="NZ_JABJWZ010000041.1"/>
</dbReference>
<dbReference type="EMBL" id="JABJWZ010000041">
    <property type="protein sequence ID" value="MBB1253169.1"/>
    <property type="molecule type" value="Genomic_DNA"/>
</dbReference>
<name>A0A7W3WIY0_9ACTN</name>
<proteinExistence type="predicted"/>
<evidence type="ECO:0000313" key="3">
    <source>
        <dbReference type="Proteomes" id="UP000525686"/>
    </source>
</evidence>
<dbReference type="AlphaFoldDB" id="A0A7W3WIY0"/>
<dbReference type="Proteomes" id="UP000525686">
    <property type="component" value="Unassembled WGS sequence"/>
</dbReference>
<evidence type="ECO:0000256" key="1">
    <source>
        <dbReference type="SAM" id="MobiDB-lite"/>
    </source>
</evidence>
<accession>A0A7W3WIY0</accession>
<gene>
    <name evidence="2" type="ORF">H3146_07265</name>
</gene>
<reference evidence="3" key="1">
    <citation type="submission" date="2020-05" db="EMBL/GenBank/DDBJ databases">
        <title>Classification of alakaliphilic streptomycetes isolated from an alkaline soil next to Lonar Crater, India and a proposal for the recognition of Streptomyces alkaliterrae sp. nov.</title>
        <authorList>
            <person name="Golinska P."/>
        </authorList>
    </citation>
    <scope>NUCLEOTIDE SEQUENCE [LARGE SCALE GENOMIC DNA]</scope>
    <source>
        <strain evidence="3">OF3</strain>
    </source>
</reference>
<evidence type="ECO:0000313" key="2">
    <source>
        <dbReference type="EMBL" id="MBB1253169.1"/>
    </source>
</evidence>
<protein>
    <submittedName>
        <fullName evidence="2">Uncharacterized protein</fullName>
    </submittedName>
</protein>
<organism evidence="2 3">
    <name type="scientific">Streptomyces alkaliterrae</name>
    <dbReference type="NCBI Taxonomy" id="2213162"/>
    <lineage>
        <taxon>Bacteria</taxon>
        <taxon>Bacillati</taxon>
        <taxon>Actinomycetota</taxon>
        <taxon>Actinomycetes</taxon>
        <taxon>Kitasatosporales</taxon>
        <taxon>Streptomycetaceae</taxon>
        <taxon>Streptomyces</taxon>
    </lineage>
</organism>
<sequence length="112" mass="12040">MPETTSADAQELEAAGIDYVTVQLTGYDGTSRDVRAVPAPRWRSSALRSLNGGDMDGFMELVVHPDDYEVYEDLDPDMEAVGRFAADVAGASGEALGKSSGPRRSSRSTRKK</sequence>